<gene>
    <name evidence="1" type="ORF">SAMN04488026_101262</name>
</gene>
<organism evidence="1 2">
    <name type="scientific">Aliiruegeria lutimaris</name>
    <dbReference type="NCBI Taxonomy" id="571298"/>
    <lineage>
        <taxon>Bacteria</taxon>
        <taxon>Pseudomonadati</taxon>
        <taxon>Pseudomonadota</taxon>
        <taxon>Alphaproteobacteria</taxon>
        <taxon>Rhodobacterales</taxon>
        <taxon>Roseobacteraceae</taxon>
        <taxon>Aliiruegeria</taxon>
    </lineage>
</organism>
<dbReference type="SUPFAM" id="SSF64518">
    <property type="entry name" value="Phase 1 flagellin"/>
    <property type="match status" value="1"/>
</dbReference>
<dbReference type="Gene3D" id="1.20.1330.10">
    <property type="entry name" value="f41 fragment of flagellin, N-terminal domain"/>
    <property type="match status" value="1"/>
</dbReference>
<keyword evidence="1" id="KW-0282">Flagellum</keyword>
<keyword evidence="1" id="KW-0966">Cell projection</keyword>
<dbReference type="OrthoDB" id="7312911at2"/>
<proteinExistence type="predicted"/>
<name>A0A1G8R5D6_9RHOB</name>
<dbReference type="AlphaFoldDB" id="A0A1G8R5D6"/>
<dbReference type="STRING" id="571298.SAMN04488026_101262"/>
<reference evidence="1 2" key="1">
    <citation type="submission" date="2016-10" db="EMBL/GenBank/DDBJ databases">
        <authorList>
            <person name="de Groot N.N."/>
        </authorList>
    </citation>
    <scope>NUCLEOTIDE SEQUENCE [LARGE SCALE GENOMIC DNA]</scope>
    <source>
        <strain evidence="1 2">DSM 25294</strain>
    </source>
</reference>
<evidence type="ECO:0000313" key="2">
    <source>
        <dbReference type="Proteomes" id="UP000199382"/>
    </source>
</evidence>
<sequence length="335" mass="34913">MAIQSLGDLATSTLFRSQNASLKAEMETLVQELASGQVAIRDTALGGSYRAISGIESSLTRLDAFDLAATEAEGFASAVQTALGDIQETTQDLSIDLLSAGTSATPAQAQAVSIAAAQDFEAIVSRMNTNYAGRFVFGGVSTDTPPLSDASEMLEALEIAVSGETTAAGVASVVEASFATGGAFETTPYYQGSSQALAPMSVASDRSVSIETTAADEEIRDTLAGVALAVLIVSPALSLSSDEQKSLANLAGEKLLNTNEDLLLTRSEIGAIQETIEDAQSESQSERSALDLALAELLTADPYDRATQLQQVESQIEMLYALTVRTANLSLSNYL</sequence>
<protein>
    <submittedName>
        <fullName evidence="1">Flagellar hook-associated protein 3 FlgL</fullName>
    </submittedName>
</protein>
<dbReference type="RefSeq" id="WP_093153055.1">
    <property type="nucleotide sequence ID" value="NZ_FNEK01000012.1"/>
</dbReference>
<evidence type="ECO:0000313" key="1">
    <source>
        <dbReference type="EMBL" id="SDJ12177.1"/>
    </source>
</evidence>
<dbReference type="EMBL" id="FNEK01000012">
    <property type="protein sequence ID" value="SDJ12177.1"/>
    <property type="molecule type" value="Genomic_DNA"/>
</dbReference>
<accession>A0A1G8R5D6</accession>
<keyword evidence="1" id="KW-0969">Cilium</keyword>
<dbReference type="Proteomes" id="UP000199382">
    <property type="component" value="Unassembled WGS sequence"/>
</dbReference>
<keyword evidence="2" id="KW-1185">Reference proteome</keyword>